<organism evidence="2 3">
    <name type="scientific">Armillaria gallica</name>
    <name type="common">Bulbous honey fungus</name>
    <name type="synonym">Armillaria bulbosa</name>
    <dbReference type="NCBI Taxonomy" id="47427"/>
    <lineage>
        <taxon>Eukaryota</taxon>
        <taxon>Fungi</taxon>
        <taxon>Dikarya</taxon>
        <taxon>Basidiomycota</taxon>
        <taxon>Agaricomycotina</taxon>
        <taxon>Agaricomycetes</taxon>
        <taxon>Agaricomycetidae</taxon>
        <taxon>Agaricales</taxon>
        <taxon>Marasmiineae</taxon>
        <taxon>Physalacriaceae</taxon>
        <taxon>Armillaria</taxon>
    </lineage>
</organism>
<dbReference type="Gene3D" id="3.30.110.90">
    <property type="entry name" value="Amidohydrolase"/>
    <property type="match status" value="1"/>
</dbReference>
<dbReference type="SUPFAM" id="SSF51338">
    <property type="entry name" value="Composite domain of metallo-dependent hydrolases"/>
    <property type="match status" value="1"/>
</dbReference>
<evidence type="ECO:0000313" key="3">
    <source>
        <dbReference type="Proteomes" id="UP000217790"/>
    </source>
</evidence>
<protein>
    <recommendedName>
        <fullName evidence="1">Amidohydrolase-related domain-containing protein</fullName>
    </recommendedName>
</protein>
<reference evidence="3" key="1">
    <citation type="journal article" date="2017" name="Nat. Ecol. Evol.">
        <title>Genome expansion and lineage-specific genetic innovations in the forest pathogenic fungi Armillaria.</title>
        <authorList>
            <person name="Sipos G."/>
            <person name="Prasanna A.N."/>
            <person name="Walter M.C."/>
            <person name="O'Connor E."/>
            <person name="Balint B."/>
            <person name="Krizsan K."/>
            <person name="Kiss B."/>
            <person name="Hess J."/>
            <person name="Varga T."/>
            <person name="Slot J."/>
            <person name="Riley R."/>
            <person name="Boka B."/>
            <person name="Rigling D."/>
            <person name="Barry K."/>
            <person name="Lee J."/>
            <person name="Mihaltcheva S."/>
            <person name="LaButti K."/>
            <person name="Lipzen A."/>
            <person name="Waldron R."/>
            <person name="Moloney N.M."/>
            <person name="Sperisen C."/>
            <person name="Kredics L."/>
            <person name="Vagvoelgyi C."/>
            <person name="Patrignani A."/>
            <person name="Fitzpatrick D."/>
            <person name="Nagy I."/>
            <person name="Doyle S."/>
            <person name="Anderson J.B."/>
            <person name="Grigoriev I.V."/>
            <person name="Gueldener U."/>
            <person name="Muensterkoetter M."/>
            <person name="Nagy L.G."/>
        </authorList>
    </citation>
    <scope>NUCLEOTIDE SEQUENCE [LARGE SCALE GENOMIC DNA]</scope>
    <source>
        <strain evidence="3">Ar21-2</strain>
    </source>
</reference>
<dbReference type="Gene3D" id="2.30.40.10">
    <property type="entry name" value="Urease, subunit C, domain 1"/>
    <property type="match status" value="1"/>
</dbReference>
<dbReference type="PANTHER" id="PTHR43135:SF3">
    <property type="entry name" value="ALPHA-D-RIBOSE 1-METHYLPHOSPHONATE 5-TRIPHOSPHATE DIPHOSPHATASE"/>
    <property type="match status" value="1"/>
</dbReference>
<dbReference type="InterPro" id="IPR006680">
    <property type="entry name" value="Amidohydro-rel"/>
</dbReference>
<dbReference type="AlphaFoldDB" id="A0A2H3D9B2"/>
<dbReference type="GO" id="GO:0016810">
    <property type="term" value="F:hydrolase activity, acting on carbon-nitrogen (but not peptide) bonds"/>
    <property type="evidence" value="ECO:0007669"/>
    <property type="project" value="InterPro"/>
</dbReference>
<dbReference type="Proteomes" id="UP000217790">
    <property type="component" value="Unassembled WGS sequence"/>
</dbReference>
<dbReference type="InterPro" id="IPR032466">
    <property type="entry name" value="Metal_Hydrolase"/>
</dbReference>
<dbReference type="InterPro" id="IPR051781">
    <property type="entry name" value="Metallo-dep_Hydrolase"/>
</dbReference>
<dbReference type="Gene3D" id="1.20.58.520">
    <property type="entry name" value="Amidohydrolase"/>
    <property type="match status" value="1"/>
</dbReference>
<evidence type="ECO:0000259" key="1">
    <source>
        <dbReference type="Pfam" id="PF01979"/>
    </source>
</evidence>
<keyword evidence="3" id="KW-1185">Reference proteome</keyword>
<dbReference type="SUPFAM" id="SSF51556">
    <property type="entry name" value="Metallo-dependent hydrolases"/>
    <property type="match status" value="1"/>
</dbReference>
<feature type="domain" description="Amidohydrolase-related" evidence="1">
    <location>
        <begin position="1124"/>
        <end position="1174"/>
    </location>
</feature>
<dbReference type="SUPFAM" id="SSF82171">
    <property type="entry name" value="DPP6 N-terminal domain-like"/>
    <property type="match status" value="1"/>
</dbReference>
<name>A0A2H3D9B2_ARMGA</name>
<dbReference type="STRING" id="47427.A0A2H3D9B2"/>
<dbReference type="EMBL" id="KZ293678">
    <property type="protein sequence ID" value="PBK87428.1"/>
    <property type="molecule type" value="Genomic_DNA"/>
</dbReference>
<proteinExistence type="predicted"/>
<dbReference type="InterPro" id="IPR011042">
    <property type="entry name" value="6-blade_b-propeller_TolB-like"/>
</dbReference>
<gene>
    <name evidence="2" type="ORF">ARMGADRAFT_997977</name>
</gene>
<accession>A0A2H3D9B2</accession>
<dbReference type="Gene3D" id="2.120.10.30">
    <property type="entry name" value="TolB, C-terminal domain"/>
    <property type="match status" value="1"/>
</dbReference>
<dbReference type="OMA" id="YHEEMAF"/>
<dbReference type="OrthoDB" id="194468at2759"/>
<dbReference type="PANTHER" id="PTHR43135">
    <property type="entry name" value="ALPHA-D-RIBOSE 1-METHYLPHOSPHONATE 5-TRIPHOSPHATE DIPHOSPHATASE"/>
    <property type="match status" value="1"/>
</dbReference>
<sequence>MSLQAAPKGNNCAANHDTIVDRFLGSTEGPRLNIRYLIIIICAASASLLSLKFNAVHTSDSASEWEDNIWPYREQTPWDISTDFPYPRLLEYDVEEGTWLRLDVHPTTGDIVFDMLGDVYCIPGDEQDPHDVARARPVLLGVPYDSDAHFSPEGDRIVFRSDAGLGVENIWVMAWRGCREMDVRPTTALPRERLKREGRLEARRVTNETFRWVSDARFHPSGNKIIASKWYTSKITLSASEGWEYDVPSLSDEPQEPIKPQSGRRILGRTLPVGMTVDDYDDQQIGPEQFLWRSNDTLIYAKNVKDSYIISEGKDVHKGVYAIFSLNVTSREEETLVDAFPGGASRPQLSRDGRTLAFVRRVRDHEILVLKDLDTGTIHHVFDGLTYDLSSVWAPMGTYPSFAFTPTDNAIIIWGAGQIHRVPLASNRYGERVAGGTPYPVRFRAHVEMQMAETLRGGVDLLSLETQDSMRVHAFKELHIDHSGGRAVFQAAGVTVVQPIGGKEAISVPTLYGNYPYYSPSFVSGSSDLIVHCRWSDTDFSSFEIADLDSGIAYEIEGLPLGRYLAPAISPGTNRHRKIAFVKTAGDSLTGTVVATARPGLYFADVTLPFRGEHDNVPLYNLQFIPSDIAFSDRVISLRFLDQNQLLVEESGRAFVVDASNAFTQQILASGKMTNKVSVSADNLVAFVEFQHVYFARGRDIQPGEHLWAKPGNATQGLARLSLHGGHDIAWSGNGQKLCWLSGPTLFSLEVARLKQCLPSIKNDQSTFGIGCVNDLVESQEIFVEHSTDIARLKEEAKASRSSGVVAIYNATLLTMETGLVESDLIREGVMLVKDGVIQAVGPVDDIPIPEDAVKLNANQGFVVPGFIDVHSHWGGYIVPFPAKSWEMQSFLAYGVTTMHNPSSDTVTAFIERSRLESGQFIGPRILTTGSVLFGGSWVGLHEEIVDMDEAVSALARIKAEAGPVSLSYKNYQLPSRASRQRLLKTARDMGLLCVPEGGGYYDWDLTYIMDGMTTVEHALPVSVLYDDVLTLWSRSGTGSTPTHIVNYGGVFGEQYVWATEDIPNNPKLRRFSRHDILEGLHEATARPLTSYALFNVSLSTAKMVRAGLRAHIGAHGEKPMGFNYHEEMAFTKYGGLTNYEVLQAATSSAAITFGLFSSVGSLSVGKLADFLVYPPGVDLLDGPIQGTRELMYVVRGGRIWEAHTMTEQWPVKGRVQTMPPYNPDAR</sequence>
<dbReference type="InParanoid" id="A0A2H3D9B2"/>
<evidence type="ECO:0000313" key="2">
    <source>
        <dbReference type="EMBL" id="PBK87428.1"/>
    </source>
</evidence>
<dbReference type="InterPro" id="IPR011059">
    <property type="entry name" value="Metal-dep_hydrolase_composite"/>
</dbReference>
<dbReference type="Pfam" id="PF01979">
    <property type="entry name" value="Amidohydro_1"/>
    <property type="match status" value="1"/>
</dbReference>
<dbReference type="Gene3D" id="3.40.50.10910">
    <property type="entry name" value="Amidohydrolase"/>
    <property type="match status" value="1"/>
</dbReference>